<sequence>MKGQKIKVQFINSKELSANVVSTKNLHKLNRKILVPGVINISGTIYLTSPSKELPTIKVEMDAVFKCGECSSFKIKHYVVNKKVYGSNSEIYDGISKFLRKYAKLILISKDETIFFNYTYTGFAKYFKNK</sequence>
<reference evidence="1 2" key="1">
    <citation type="submission" date="2020-08" db="EMBL/GenBank/DDBJ databases">
        <authorList>
            <person name="Sorensen M.C.H."/>
        </authorList>
    </citation>
    <scope>NUCLEOTIDE SEQUENCE [LARGE SCALE GENOMIC DNA]</scope>
</reference>
<accession>A0A7T3KF32</accession>
<dbReference type="Proteomes" id="UP000595685">
    <property type="component" value="Segment"/>
</dbReference>
<evidence type="ECO:0000313" key="1">
    <source>
        <dbReference type="EMBL" id="QPX63960.1"/>
    </source>
</evidence>
<gene>
    <name evidence="1" type="ORF">F357_153</name>
</gene>
<name>A0A7T3KF32_9CAUD</name>
<protein>
    <submittedName>
        <fullName evidence="1">Uncharacterized protein</fullName>
    </submittedName>
</protein>
<proteinExistence type="predicted"/>
<dbReference type="EMBL" id="MT863720">
    <property type="protein sequence ID" value="QPX63960.1"/>
    <property type="molecule type" value="Genomic_DNA"/>
</dbReference>
<organism evidence="1 2">
    <name type="scientific">Campylobacter phage F357</name>
    <dbReference type="NCBI Taxonomy" id="2794366"/>
    <lineage>
        <taxon>Viruses</taxon>
        <taxon>Duplodnaviria</taxon>
        <taxon>Heunggongvirae</taxon>
        <taxon>Uroviricota</taxon>
        <taxon>Caudoviricetes</taxon>
        <taxon>Connertonviridae</taxon>
        <taxon>Fletchervirus</taxon>
        <taxon>Fletchervirus CPX</taxon>
    </lineage>
</organism>
<evidence type="ECO:0000313" key="2">
    <source>
        <dbReference type="Proteomes" id="UP000595685"/>
    </source>
</evidence>